<comment type="caution">
    <text evidence="4">The sequence shown here is derived from an EMBL/GenBank/DDBJ whole genome shotgun (WGS) entry which is preliminary data.</text>
</comment>
<dbReference type="InterPro" id="IPR011049">
    <property type="entry name" value="Serralysin-like_metalloprot_C"/>
</dbReference>
<feature type="compositionally biased region" description="Low complexity" evidence="3">
    <location>
        <begin position="207"/>
        <end position="225"/>
    </location>
</feature>
<evidence type="ECO:0000256" key="3">
    <source>
        <dbReference type="SAM" id="MobiDB-lite"/>
    </source>
</evidence>
<keyword evidence="5" id="KW-1185">Reference proteome</keyword>
<accession>A0ABU8BVY8</accession>
<dbReference type="InterPro" id="IPR001343">
    <property type="entry name" value="Hemolysn_Ca-bd"/>
</dbReference>
<dbReference type="EMBL" id="JBALHR010000004">
    <property type="protein sequence ID" value="MEH7828430.1"/>
    <property type="molecule type" value="Genomic_DNA"/>
</dbReference>
<gene>
    <name evidence="4" type="ORF">V6590_09715</name>
</gene>
<proteinExistence type="predicted"/>
<dbReference type="InterPro" id="IPR018511">
    <property type="entry name" value="Hemolysin-typ_Ca-bd_CS"/>
</dbReference>
<dbReference type="RefSeq" id="WP_335422356.1">
    <property type="nucleotide sequence ID" value="NZ_JBALHR010000004.1"/>
</dbReference>
<dbReference type="Proteomes" id="UP001431963">
    <property type="component" value="Unassembled WGS sequence"/>
</dbReference>
<evidence type="ECO:0000256" key="1">
    <source>
        <dbReference type="ARBA" id="ARBA00004613"/>
    </source>
</evidence>
<dbReference type="InterPro" id="IPR050557">
    <property type="entry name" value="RTX_toxin/Mannuronan_C5-epim"/>
</dbReference>
<name>A0ABU8BVY8_9RHOB</name>
<dbReference type="PRINTS" id="PR00313">
    <property type="entry name" value="CABNDNGRPT"/>
</dbReference>
<protein>
    <submittedName>
        <fullName evidence="4">Calcium-binding protein</fullName>
    </submittedName>
</protein>
<feature type="region of interest" description="Disordered" evidence="3">
    <location>
        <begin position="203"/>
        <end position="225"/>
    </location>
</feature>
<dbReference type="Gene3D" id="2.150.10.10">
    <property type="entry name" value="Serralysin-like metalloprotease, C-terminal"/>
    <property type="match status" value="2"/>
</dbReference>
<reference evidence="4" key="1">
    <citation type="submission" date="2024-02" db="EMBL/GenBank/DDBJ databases">
        <title>Genome sequences of strain Gemmobacter sp. JM10B15.</title>
        <authorList>
            <person name="Zhang M."/>
        </authorList>
    </citation>
    <scope>NUCLEOTIDE SEQUENCE</scope>
    <source>
        <strain evidence="4">JM10B15</strain>
    </source>
</reference>
<evidence type="ECO:0000313" key="5">
    <source>
        <dbReference type="Proteomes" id="UP001431963"/>
    </source>
</evidence>
<evidence type="ECO:0000313" key="4">
    <source>
        <dbReference type="EMBL" id="MEH7828430.1"/>
    </source>
</evidence>
<dbReference type="SUPFAM" id="SSF51120">
    <property type="entry name" value="beta-Roll"/>
    <property type="match status" value="1"/>
</dbReference>
<sequence length="345" mass="36085">MRIIRETVSSDISGFDDIYTPITDLTSIPGAKIGEIAVGGKVDAFAHVSTTNTFDHDTFRTALVAGEKYRLVFRPDDPTKFQGNVILWQQDSSGRDSALEMNLIGAPNTYIEGALYSEVFSVAASGTHWLNFQVGVSPAIFFMPGFSLSQMGYELTLERIGPKITEGTTGDDQLTGIAKADRMYGLEGNDVLLGRGGNDRLSGGSGNDLLDGNTGRDTLLGGSGSDTLDGGTGKDVLAGSIGADTFRFTAAPVAANADRISDFNGKVDRIALDNAVFTDIGGNGALDADAFTLGTTATTTAHRVIYHRDSGQLFYDADGQGGAAAVLIATLDGGTAVNAGDFLIL</sequence>
<dbReference type="Pfam" id="PF00353">
    <property type="entry name" value="HemolysinCabind"/>
    <property type="match status" value="2"/>
</dbReference>
<dbReference type="PANTHER" id="PTHR38340">
    <property type="entry name" value="S-LAYER PROTEIN"/>
    <property type="match status" value="1"/>
</dbReference>
<organism evidence="4 5">
    <name type="scientific">Gemmobacter denitrificans</name>
    <dbReference type="NCBI Taxonomy" id="3123040"/>
    <lineage>
        <taxon>Bacteria</taxon>
        <taxon>Pseudomonadati</taxon>
        <taxon>Pseudomonadota</taxon>
        <taxon>Alphaproteobacteria</taxon>
        <taxon>Rhodobacterales</taxon>
        <taxon>Paracoccaceae</taxon>
        <taxon>Gemmobacter</taxon>
    </lineage>
</organism>
<dbReference type="PROSITE" id="PS00330">
    <property type="entry name" value="HEMOLYSIN_CALCIUM"/>
    <property type="match status" value="3"/>
</dbReference>
<dbReference type="PANTHER" id="PTHR38340:SF1">
    <property type="entry name" value="S-LAYER PROTEIN"/>
    <property type="match status" value="1"/>
</dbReference>
<comment type="subcellular location">
    <subcellularLocation>
        <location evidence="1">Secreted</location>
    </subcellularLocation>
</comment>
<keyword evidence="2" id="KW-0964">Secreted</keyword>
<evidence type="ECO:0000256" key="2">
    <source>
        <dbReference type="ARBA" id="ARBA00022525"/>
    </source>
</evidence>